<evidence type="ECO:0000313" key="2">
    <source>
        <dbReference type="Proteomes" id="UP000016426"/>
    </source>
</evidence>
<proteinExistence type="predicted"/>
<comment type="caution">
    <text evidence="1">The sequence shown here is derived from an EMBL/GenBank/DDBJ whole genome shotgun (WGS) entry which is preliminary data.</text>
</comment>
<dbReference type="RefSeq" id="WP_021478274.1">
    <property type="nucleotide sequence ID" value="NZ_AVPH01000268.1"/>
</dbReference>
<keyword evidence="2" id="KW-1185">Reference proteome</keyword>
<dbReference type="GeneID" id="68841710"/>
<reference evidence="1 2" key="1">
    <citation type="journal article" date="2013" name="Genome Announc.">
        <title>Genome Sequence of the Pigment-Producing Bacterium Pseudogulbenkiania ferrooxidans, Isolated from Loktak Lake.</title>
        <authorList>
            <person name="Puranik S."/>
            <person name="Talkal R."/>
            <person name="Qureshi A."/>
            <person name="Khardenavis A."/>
            <person name="Kapley A."/>
            <person name="Purohit H.J."/>
        </authorList>
    </citation>
    <scope>NUCLEOTIDE SEQUENCE [LARGE SCALE GENOMIC DNA]</scope>
    <source>
        <strain evidence="1 2">EGD-HP2</strain>
    </source>
</reference>
<accession>A0ABN0N3H9</accession>
<dbReference type="EMBL" id="AVPH01000268">
    <property type="protein sequence ID" value="ERE02432.1"/>
    <property type="molecule type" value="Genomic_DNA"/>
</dbReference>
<dbReference type="Proteomes" id="UP000016426">
    <property type="component" value="Unassembled WGS sequence"/>
</dbReference>
<name>A0ABN0N3H9_9NEIS</name>
<sequence>MDVFTALASSLALMLVYYSLRQFWRHLRYIKPVQRGIDPVGEAEVFLAYGRTREAVRVLKDSLKDDPDNLHAKVALLRAYSNARDSKAYVSLARDVHPQVQGQPVWHTIRENGRELAPQEPLFSKR</sequence>
<gene>
    <name evidence="1" type="ORF">O166_13680</name>
</gene>
<organism evidence="1 2">
    <name type="scientific">Pseudogulbenkiania ferrooxidans EGD-HP2</name>
    <dbReference type="NCBI Taxonomy" id="1388764"/>
    <lineage>
        <taxon>Bacteria</taxon>
        <taxon>Pseudomonadati</taxon>
        <taxon>Pseudomonadota</taxon>
        <taxon>Betaproteobacteria</taxon>
        <taxon>Neisseriales</taxon>
        <taxon>Chromobacteriaceae</taxon>
        <taxon>Pseudogulbenkiania</taxon>
    </lineage>
</organism>
<evidence type="ECO:0000313" key="1">
    <source>
        <dbReference type="EMBL" id="ERE02432.1"/>
    </source>
</evidence>
<protein>
    <submittedName>
        <fullName evidence="1">Type IV pilus assembly FimV-like protein</fullName>
    </submittedName>
</protein>